<sequence>MNKQIKDLISTIKKIDIVKITDEESLDDDTKVMRFENKDEQFFMMIKNISEEYIVINTSNPVSLEEMHFNKPIKDLVNDFNTFAVGTKAIISDEEKSHFLFVREEIIRVKDVLNKDLVKARISLSLDLIKSAIKVFETINDEIKENGKA</sequence>
<gene>
    <name evidence="1" type="ORF">AUM46_22265</name>
</gene>
<reference evidence="1 2" key="1">
    <citation type="submission" date="2016-12" db="EMBL/GenBank/DDBJ databases">
        <title>Analysis of the Molecular Diversity Among Cronobacter Species Isolated from Filth Flies Using a Pan Genomic DNA Microarray.</title>
        <authorList>
            <person name="Pava-Ripoll M."/>
            <person name="Tall B."/>
            <person name="Farber J."/>
            <person name="Fanning S."/>
            <person name="Lehner A."/>
            <person name="Stephan R."/>
            <person name="Pagotto F."/>
            <person name="Iverson C."/>
            <person name="Ziobro G."/>
            <person name="Miller A."/>
            <person name="Pearson R."/>
            <person name="Yan Q."/>
            <person name="Kim M."/>
            <person name="Jeong S."/>
            <person name="Park J."/>
            <person name="Jun S."/>
            <person name="Choi H."/>
            <person name="Chung T."/>
            <person name="Yoo Y."/>
            <person name="Park E."/>
            <person name="Hwang S."/>
            <person name="Lee B."/>
            <person name="Sathyamoorthy V."/>
            <person name="Carter L."/>
            <person name="Mammel M."/>
            <person name="Jackson S."/>
            <person name="Kothary M."/>
            <person name="Patel I."/>
            <person name="Grim C."/>
            <person name="Gopinath G."/>
            <person name="Gangiredla J."/>
            <person name="Chase H."/>
        </authorList>
    </citation>
    <scope>NUCLEOTIDE SEQUENCE [LARGE SCALE GENOMIC DNA]</scope>
    <source>
        <strain evidence="1 2">MOD1-Md25g</strain>
    </source>
</reference>
<evidence type="ECO:0000313" key="1">
    <source>
        <dbReference type="EMBL" id="PUW98632.1"/>
    </source>
</evidence>
<evidence type="ECO:0000313" key="2">
    <source>
        <dbReference type="Proteomes" id="UP000244731"/>
    </source>
</evidence>
<accession>A0ABX5JV89</accession>
<dbReference type="RefSeq" id="WP_075191857.1">
    <property type="nucleotide sequence ID" value="NZ_JAWIRJ010000002.1"/>
</dbReference>
<comment type="caution">
    <text evidence="1">The sequence shown here is derived from an EMBL/GenBank/DDBJ whole genome shotgun (WGS) entry which is preliminary data.</text>
</comment>
<dbReference type="EMBL" id="MSAC01000089">
    <property type="protein sequence ID" value="PUW98632.1"/>
    <property type="molecule type" value="Genomic_DNA"/>
</dbReference>
<dbReference type="Proteomes" id="UP000244731">
    <property type="component" value="Unassembled WGS sequence"/>
</dbReference>
<keyword evidence="2" id="KW-1185">Reference proteome</keyword>
<protein>
    <submittedName>
        <fullName evidence="1">Uncharacterized protein</fullName>
    </submittedName>
</protein>
<name>A0ABX5JV89_9ENTR</name>
<organism evidence="1 2">
    <name type="scientific">Cronobacter malonaticus</name>
    <dbReference type="NCBI Taxonomy" id="413503"/>
    <lineage>
        <taxon>Bacteria</taxon>
        <taxon>Pseudomonadati</taxon>
        <taxon>Pseudomonadota</taxon>
        <taxon>Gammaproteobacteria</taxon>
        <taxon>Enterobacterales</taxon>
        <taxon>Enterobacteriaceae</taxon>
        <taxon>Cronobacter</taxon>
    </lineage>
</organism>
<proteinExistence type="predicted"/>